<dbReference type="EMBL" id="UOEE01000009">
    <property type="protein sequence ID" value="VAV86734.1"/>
    <property type="molecule type" value="Genomic_DNA"/>
</dbReference>
<proteinExistence type="predicted"/>
<feature type="domain" description="Glycine zipper 2TM" evidence="1">
    <location>
        <begin position="66"/>
        <end position="107"/>
    </location>
</feature>
<evidence type="ECO:0000259" key="1">
    <source>
        <dbReference type="Pfam" id="PF05433"/>
    </source>
</evidence>
<dbReference type="Pfam" id="PF05433">
    <property type="entry name" value="Rick_17kDa_Anti"/>
    <property type="match status" value="1"/>
</dbReference>
<gene>
    <name evidence="2" type="ORF">MNBD_ALPHA06-2161</name>
</gene>
<dbReference type="AlphaFoldDB" id="A0A3B0QZG8"/>
<accession>A0A3B0QZG8</accession>
<protein>
    <recommendedName>
        <fullName evidence="1">Glycine zipper 2TM domain-containing protein</fullName>
    </recommendedName>
</protein>
<evidence type="ECO:0000313" key="2">
    <source>
        <dbReference type="EMBL" id="VAV86734.1"/>
    </source>
</evidence>
<organism evidence="2">
    <name type="scientific">hydrothermal vent metagenome</name>
    <dbReference type="NCBI Taxonomy" id="652676"/>
    <lineage>
        <taxon>unclassified sequences</taxon>
        <taxon>metagenomes</taxon>
        <taxon>ecological metagenomes</taxon>
    </lineage>
</organism>
<name>A0A3B0QZG8_9ZZZZ</name>
<dbReference type="GO" id="GO:0019867">
    <property type="term" value="C:outer membrane"/>
    <property type="evidence" value="ECO:0007669"/>
    <property type="project" value="InterPro"/>
</dbReference>
<dbReference type="InterPro" id="IPR008816">
    <property type="entry name" value="Gly_zipper_2TM_dom"/>
</dbReference>
<reference evidence="2" key="1">
    <citation type="submission" date="2018-06" db="EMBL/GenBank/DDBJ databases">
        <authorList>
            <person name="Zhirakovskaya E."/>
        </authorList>
    </citation>
    <scope>NUCLEOTIDE SEQUENCE</scope>
</reference>
<sequence>MFNPVSIRRIVGTATLSSALLLGACASNLGANDYDSRSIGQISRSDSGVVVSSRNIRIEGQQSGVGAISGAAVGGVAGSALGGDHRGSTAGGILGVVLGGLIGAAIEQNATEREGFAYTVQLDSDGEYITITQGGKYPIANGTPVWVEYGDRVRVIPKGGQGVQGDQGGQDHH</sequence>